<evidence type="ECO:0000313" key="2">
    <source>
        <dbReference type="Proteomes" id="UP001596317"/>
    </source>
</evidence>
<name>A0ABW1ZK33_9DEIO</name>
<dbReference type="Proteomes" id="UP001596317">
    <property type="component" value="Unassembled WGS sequence"/>
</dbReference>
<reference evidence="2" key="1">
    <citation type="journal article" date="2019" name="Int. J. Syst. Evol. Microbiol.">
        <title>The Global Catalogue of Microorganisms (GCM) 10K type strain sequencing project: providing services to taxonomists for standard genome sequencing and annotation.</title>
        <authorList>
            <consortium name="The Broad Institute Genomics Platform"/>
            <consortium name="The Broad Institute Genome Sequencing Center for Infectious Disease"/>
            <person name="Wu L."/>
            <person name="Ma J."/>
        </authorList>
    </citation>
    <scope>NUCLEOTIDE SEQUENCE [LARGE SCALE GENOMIC DNA]</scope>
    <source>
        <strain evidence="2">CCUG 63830</strain>
    </source>
</reference>
<accession>A0ABW1ZK33</accession>
<comment type="caution">
    <text evidence="1">The sequence shown here is derived from an EMBL/GenBank/DDBJ whole genome shotgun (WGS) entry which is preliminary data.</text>
</comment>
<protein>
    <submittedName>
        <fullName evidence="1">Uncharacterized protein</fullName>
    </submittedName>
</protein>
<evidence type="ECO:0000313" key="1">
    <source>
        <dbReference type="EMBL" id="MFC6660531.1"/>
    </source>
</evidence>
<dbReference type="RefSeq" id="WP_224606576.1">
    <property type="nucleotide sequence ID" value="NZ_JAIQXV010000004.1"/>
</dbReference>
<organism evidence="1 2">
    <name type="scientific">Deinococcus multiflagellatus</name>
    <dbReference type="NCBI Taxonomy" id="1656887"/>
    <lineage>
        <taxon>Bacteria</taxon>
        <taxon>Thermotogati</taxon>
        <taxon>Deinococcota</taxon>
        <taxon>Deinococci</taxon>
        <taxon>Deinococcales</taxon>
        <taxon>Deinococcaceae</taxon>
        <taxon>Deinococcus</taxon>
    </lineage>
</organism>
<proteinExistence type="predicted"/>
<keyword evidence="2" id="KW-1185">Reference proteome</keyword>
<sequence length="82" mass="9348">MERALSLIQNFLDPSFIGQASDKEVYEMGEELKSITGHPKPLDVLFHTFYEEDLEDGLILTPEFLLDFMVRKQSEIDPQGGS</sequence>
<gene>
    <name evidence="1" type="ORF">ACFP90_09300</name>
</gene>
<dbReference type="EMBL" id="JBHSWB010000001">
    <property type="protein sequence ID" value="MFC6660531.1"/>
    <property type="molecule type" value="Genomic_DNA"/>
</dbReference>